<sequence length="104" mass="10816">MPTPPLSSSSYHLHLRHPITSENTTTVAPPRVRSVYCSPHQKGQPKKGVSLVVSAARAALGLSDQPQIRVAFGFVSPPKGGVGYADFTKGAFGCGLTAIKGCLG</sequence>
<proteinExistence type="predicted"/>
<dbReference type="EMBL" id="BQNB010012228">
    <property type="protein sequence ID" value="GJT00860.1"/>
    <property type="molecule type" value="Genomic_DNA"/>
</dbReference>
<accession>A0ABQ5ADX0</accession>
<protein>
    <submittedName>
        <fullName evidence="1">Uncharacterized protein</fullName>
    </submittedName>
</protein>
<gene>
    <name evidence="1" type="ORF">Tco_0822029</name>
</gene>
<organism evidence="1 2">
    <name type="scientific">Tanacetum coccineum</name>
    <dbReference type="NCBI Taxonomy" id="301880"/>
    <lineage>
        <taxon>Eukaryota</taxon>
        <taxon>Viridiplantae</taxon>
        <taxon>Streptophyta</taxon>
        <taxon>Embryophyta</taxon>
        <taxon>Tracheophyta</taxon>
        <taxon>Spermatophyta</taxon>
        <taxon>Magnoliopsida</taxon>
        <taxon>eudicotyledons</taxon>
        <taxon>Gunneridae</taxon>
        <taxon>Pentapetalae</taxon>
        <taxon>asterids</taxon>
        <taxon>campanulids</taxon>
        <taxon>Asterales</taxon>
        <taxon>Asteraceae</taxon>
        <taxon>Asteroideae</taxon>
        <taxon>Anthemideae</taxon>
        <taxon>Anthemidinae</taxon>
        <taxon>Tanacetum</taxon>
    </lineage>
</organism>
<keyword evidence="2" id="KW-1185">Reference proteome</keyword>
<comment type="caution">
    <text evidence="1">The sequence shown here is derived from an EMBL/GenBank/DDBJ whole genome shotgun (WGS) entry which is preliminary data.</text>
</comment>
<name>A0ABQ5ADX0_9ASTR</name>
<evidence type="ECO:0000313" key="2">
    <source>
        <dbReference type="Proteomes" id="UP001151760"/>
    </source>
</evidence>
<evidence type="ECO:0000313" key="1">
    <source>
        <dbReference type="EMBL" id="GJT00860.1"/>
    </source>
</evidence>
<reference evidence="1" key="1">
    <citation type="journal article" date="2022" name="Int. J. Mol. Sci.">
        <title>Draft Genome of Tanacetum Coccineum: Genomic Comparison of Closely Related Tanacetum-Family Plants.</title>
        <authorList>
            <person name="Yamashiro T."/>
            <person name="Shiraishi A."/>
            <person name="Nakayama K."/>
            <person name="Satake H."/>
        </authorList>
    </citation>
    <scope>NUCLEOTIDE SEQUENCE</scope>
</reference>
<reference evidence="1" key="2">
    <citation type="submission" date="2022-01" db="EMBL/GenBank/DDBJ databases">
        <authorList>
            <person name="Yamashiro T."/>
            <person name="Shiraishi A."/>
            <person name="Satake H."/>
            <person name="Nakayama K."/>
        </authorList>
    </citation>
    <scope>NUCLEOTIDE SEQUENCE</scope>
</reference>
<dbReference type="Proteomes" id="UP001151760">
    <property type="component" value="Unassembled WGS sequence"/>
</dbReference>